<evidence type="ECO:0000256" key="6">
    <source>
        <dbReference type="ARBA" id="ARBA00022687"/>
    </source>
</evidence>
<keyword evidence="5" id="KW-0964">Secreted</keyword>
<keyword evidence="4" id="KW-0217">Developmental protein</keyword>
<evidence type="ECO:0000259" key="13">
    <source>
        <dbReference type="PROSITE" id="PS50038"/>
    </source>
</evidence>
<evidence type="ECO:0000256" key="7">
    <source>
        <dbReference type="ARBA" id="ARBA00022729"/>
    </source>
</evidence>
<dbReference type="Ensembl" id="ENSSANT00000080844.1">
    <property type="protein sequence ID" value="ENSSANP00000076058.1"/>
    <property type="gene ID" value="ENSSANG00000037898.1"/>
</dbReference>
<dbReference type="SUPFAM" id="SSF63501">
    <property type="entry name" value="Frizzled cysteine-rich domain"/>
    <property type="match status" value="1"/>
</dbReference>
<dbReference type="InterPro" id="IPR018933">
    <property type="entry name" value="Netrin_module_non-TIMP"/>
</dbReference>
<gene>
    <name evidence="15" type="primary">LOC107678049</name>
</gene>
<feature type="domain" description="NTR" evidence="14">
    <location>
        <begin position="221"/>
        <end position="342"/>
    </location>
</feature>
<dbReference type="SMART" id="SM00643">
    <property type="entry name" value="C345C"/>
    <property type="match status" value="1"/>
</dbReference>
<comment type="caution">
    <text evidence="11">Lacks conserved residue(s) required for the propagation of feature annotation.</text>
</comment>
<comment type="similarity">
    <text evidence="2">Belongs to the secreted frizzled-related protein (sFRP) family.</text>
</comment>
<proteinExistence type="inferred from homology"/>
<organism evidence="15 16">
    <name type="scientific">Sinocyclocheilus anshuiensis</name>
    <dbReference type="NCBI Taxonomy" id="1608454"/>
    <lineage>
        <taxon>Eukaryota</taxon>
        <taxon>Metazoa</taxon>
        <taxon>Chordata</taxon>
        <taxon>Craniata</taxon>
        <taxon>Vertebrata</taxon>
        <taxon>Euteleostomi</taxon>
        <taxon>Actinopterygii</taxon>
        <taxon>Neopterygii</taxon>
        <taxon>Teleostei</taxon>
        <taxon>Ostariophysi</taxon>
        <taxon>Cypriniformes</taxon>
        <taxon>Cyprinidae</taxon>
        <taxon>Cyprininae</taxon>
        <taxon>Sinocyclocheilus</taxon>
    </lineage>
</organism>
<evidence type="ECO:0000256" key="11">
    <source>
        <dbReference type="PROSITE-ProRule" id="PRU00090"/>
    </source>
</evidence>
<dbReference type="CDD" id="cd03580">
    <property type="entry name" value="NTR_Sfrp1_like"/>
    <property type="match status" value="1"/>
</dbReference>
<evidence type="ECO:0000256" key="3">
    <source>
        <dbReference type="ARBA" id="ARBA00020517"/>
    </source>
</evidence>
<dbReference type="Proteomes" id="UP000472260">
    <property type="component" value="Unassembled WGS sequence"/>
</dbReference>
<dbReference type="PROSITE" id="PS50189">
    <property type="entry name" value="NTR"/>
    <property type="match status" value="1"/>
</dbReference>
<evidence type="ECO:0000256" key="8">
    <source>
        <dbReference type="ARBA" id="ARBA00022782"/>
    </source>
</evidence>
<evidence type="ECO:0000313" key="15">
    <source>
        <dbReference type="Ensembl" id="ENSSANP00000076058.1"/>
    </source>
</evidence>
<dbReference type="GO" id="GO:0017147">
    <property type="term" value="F:Wnt-protein binding"/>
    <property type="evidence" value="ECO:0007669"/>
    <property type="project" value="TreeGrafter"/>
</dbReference>
<keyword evidence="7 12" id="KW-0732">Signal</keyword>
<evidence type="ECO:0000256" key="12">
    <source>
        <dbReference type="SAM" id="SignalP"/>
    </source>
</evidence>
<dbReference type="InterPro" id="IPR015526">
    <property type="entry name" value="Frizzled/SFRP"/>
</dbReference>
<dbReference type="SUPFAM" id="SSF50242">
    <property type="entry name" value="TIMP-like"/>
    <property type="match status" value="1"/>
</dbReference>
<dbReference type="GO" id="GO:0005615">
    <property type="term" value="C:extracellular space"/>
    <property type="evidence" value="ECO:0007669"/>
    <property type="project" value="TreeGrafter"/>
</dbReference>
<dbReference type="Pfam" id="PF01392">
    <property type="entry name" value="Fz"/>
    <property type="match status" value="1"/>
</dbReference>
<keyword evidence="10" id="KW-0325">Glycoprotein</keyword>
<dbReference type="Pfam" id="PF01759">
    <property type="entry name" value="NTR"/>
    <property type="match status" value="1"/>
</dbReference>
<feature type="domain" description="FZ" evidence="13">
    <location>
        <begin position="87"/>
        <end position="203"/>
    </location>
</feature>
<dbReference type="SMART" id="SM00063">
    <property type="entry name" value="FRI"/>
    <property type="match status" value="1"/>
</dbReference>
<dbReference type="InterPro" id="IPR008993">
    <property type="entry name" value="TIMP-like_OB-fold"/>
</dbReference>
<accession>A0A671QZ08</accession>
<keyword evidence="16" id="KW-1185">Reference proteome</keyword>
<dbReference type="GO" id="GO:0030154">
    <property type="term" value="P:cell differentiation"/>
    <property type="evidence" value="ECO:0007669"/>
    <property type="project" value="UniProtKB-KW"/>
</dbReference>
<reference evidence="15" key="1">
    <citation type="submission" date="2025-08" db="UniProtKB">
        <authorList>
            <consortium name="Ensembl"/>
        </authorList>
    </citation>
    <scope>IDENTIFICATION</scope>
</reference>
<evidence type="ECO:0000313" key="16">
    <source>
        <dbReference type="Proteomes" id="UP000472260"/>
    </source>
</evidence>
<evidence type="ECO:0000256" key="1">
    <source>
        <dbReference type="ARBA" id="ARBA00004613"/>
    </source>
</evidence>
<evidence type="ECO:0000256" key="9">
    <source>
        <dbReference type="ARBA" id="ARBA00023157"/>
    </source>
</evidence>
<dbReference type="PANTHER" id="PTHR11309:SF87">
    <property type="entry name" value="SECRETED FRIZZLED-RELATED PROTEIN 1"/>
    <property type="match status" value="1"/>
</dbReference>
<dbReference type="FunFam" id="1.10.2000.10:FF:000001">
    <property type="entry name" value="secreted frizzled-related protein 2"/>
    <property type="match status" value="1"/>
</dbReference>
<evidence type="ECO:0000256" key="10">
    <source>
        <dbReference type="ARBA" id="ARBA00023180"/>
    </source>
</evidence>
<sequence>MPSRLHYHWLFHLSSACITLALRSAQRNGSVTLSYQDCGERGRHRNLNLLPKLWIFIAPAVFLPSLNAAEYEYQYTWKPETWVHSYGKSPQCMEIPEDLRLCFNVGYQQMLLPNLLEHETIAEVKQQAGSWVPLVHKACHPGTQVFLCSLFAPVCLERPIYPCRWLCEAVRDSCTPIMQAFGFPWPEMLNCDKFPLGDVCISMNNTSSDDMDKSPGVPSVCPPCDNEMNTNAILEHMCASEFAIKTKIKEVKTDNLDRKVILQKRRKAVKLGNLKKQDLKKLVLYLKNGADCPCQQLENLGSNYLIMGRSVGKQYILTGIHKWDKSSKEFKKALKKLKSHKCPAFETVFK</sequence>
<dbReference type="GO" id="GO:0035567">
    <property type="term" value="P:non-canonical Wnt signaling pathway"/>
    <property type="evidence" value="ECO:0007669"/>
    <property type="project" value="TreeGrafter"/>
</dbReference>
<reference evidence="15" key="2">
    <citation type="submission" date="2025-09" db="UniProtKB">
        <authorList>
            <consortium name="Ensembl"/>
        </authorList>
    </citation>
    <scope>IDENTIFICATION</scope>
</reference>
<evidence type="ECO:0000256" key="2">
    <source>
        <dbReference type="ARBA" id="ARBA00010054"/>
    </source>
</evidence>
<dbReference type="AlphaFoldDB" id="A0A671QZ08"/>
<dbReference type="GO" id="GO:2000026">
    <property type="term" value="P:regulation of multicellular organismal development"/>
    <property type="evidence" value="ECO:0007669"/>
    <property type="project" value="UniProtKB-ARBA"/>
</dbReference>
<dbReference type="GO" id="GO:0060070">
    <property type="term" value="P:canonical Wnt signaling pathway"/>
    <property type="evidence" value="ECO:0007669"/>
    <property type="project" value="TreeGrafter"/>
</dbReference>
<dbReference type="InterPro" id="IPR020067">
    <property type="entry name" value="Frizzled_dom"/>
</dbReference>
<name>A0A671QZ08_9TELE</name>
<comment type="subcellular location">
    <subcellularLocation>
        <location evidence="1">Secreted</location>
    </subcellularLocation>
</comment>
<dbReference type="InterPro" id="IPR001134">
    <property type="entry name" value="Netrin_domain"/>
</dbReference>
<feature type="disulfide bond" evidence="11">
    <location>
        <begin position="102"/>
        <end position="148"/>
    </location>
</feature>
<protein>
    <recommendedName>
        <fullName evidence="3">Secreted frizzled-related protein 1</fullName>
    </recommendedName>
</protein>
<keyword evidence="9 11" id="KW-1015">Disulfide bond</keyword>
<dbReference type="Gene3D" id="2.40.50.120">
    <property type="match status" value="1"/>
</dbReference>
<dbReference type="FunFam" id="2.40.50.120:FF:000003">
    <property type="entry name" value="Secreted frizzled-related protein 1"/>
    <property type="match status" value="1"/>
</dbReference>
<feature type="chain" id="PRO_5025358234" description="Secreted frizzled-related protein 1" evidence="12">
    <location>
        <begin position="22"/>
        <end position="350"/>
    </location>
</feature>
<evidence type="ECO:0000256" key="4">
    <source>
        <dbReference type="ARBA" id="ARBA00022473"/>
    </source>
</evidence>
<dbReference type="InterPro" id="IPR036790">
    <property type="entry name" value="Frizzled_dom_sf"/>
</dbReference>
<dbReference type="PROSITE" id="PS51257">
    <property type="entry name" value="PROKAR_LIPOPROTEIN"/>
    <property type="match status" value="1"/>
</dbReference>
<feature type="disulfide bond" evidence="11">
    <location>
        <begin position="167"/>
        <end position="191"/>
    </location>
</feature>
<dbReference type="PROSITE" id="PS50038">
    <property type="entry name" value="FZ"/>
    <property type="match status" value="1"/>
</dbReference>
<keyword evidence="6" id="KW-0879">Wnt signaling pathway</keyword>
<dbReference type="PANTHER" id="PTHR11309">
    <property type="entry name" value="FRIZZLED"/>
    <property type="match status" value="1"/>
</dbReference>
<feature type="signal peptide" evidence="12">
    <location>
        <begin position="1"/>
        <end position="21"/>
    </location>
</feature>
<evidence type="ECO:0000256" key="5">
    <source>
        <dbReference type="ARBA" id="ARBA00022525"/>
    </source>
</evidence>
<dbReference type="Gene3D" id="1.10.2000.10">
    <property type="entry name" value="Frizzled cysteine-rich domain"/>
    <property type="match status" value="1"/>
</dbReference>
<keyword evidence="8" id="KW-0221">Differentiation</keyword>
<evidence type="ECO:0000259" key="14">
    <source>
        <dbReference type="PROSITE" id="PS50189"/>
    </source>
</evidence>